<dbReference type="GO" id="GO:0000209">
    <property type="term" value="P:protein polyubiquitination"/>
    <property type="evidence" value="ECO:0007669"/>
    <property type="project" value="TreeGrafter"/>
</dbReference>
<keyword evidence="1" id="KW-0677">Repeat</keyword>
<keyword evidence="4" id="KW-1185">Reference proteome</keyword>
<dbReference type="Pfam" id="PF01436">
    <property type="entry name" value="NHL"/>
    <property type="match status" value="1"/>
</dbReference>
<name>A0AA88GI48_NAELO</name>
<dbReference type="InterPro" id="IPR050952">
    <property type="entry name" value="TRIM-NHL_E3_ligases"/>
</dbReference>
<comment type="caution">
    <text evidence="3">The sequence shown here is derived from an EMBL/GenBank/DDBJ whole genome shotgun (WGS) entry which is preliminary data.</text>
</comment>
<dbReference type="InterPro" id="IPR001258">
    <property type="entry name" value="NHL_repeat"/>
</dbReference>
<proteinExistence type="predicted"/>
<gene>
    <name evidence="3" type="ORF">C9374_010585</name>
</gene>
<dbReference type="PROSITE" id="PS51125">
    <property type="entry name" value="NHL"/>
    <property type="match status" value="2"/>
</dbReference>
<dbReference type="AlphaFoldDB" id="A0AA88GI48"/>
<reference evidence="3 4" key="1">
    <citation type="journal article" date="2018" name="BMC Genomics">
        <title>The genome of Naegleria lovaniensis, the basis for a comparative approach to unravel pathogenicity factors of the human pathogenic amoeba N. fowleri.</title>
        <authorList>
            <person name="Liechti N."/>
            <person name="Schurch N."/>
            <person name="Bruggmann R."/>
            <person name="Wittwer M."/>
        </authorList>
    </citation>
    <scope>NUCLEOTIDE SEQUENCE [LARGE SCALE GENOMIC DNA]</scope>
    <source>
        <strain evidence="3 4">ATCC 30569</strain>
    </source>
</reference>
<dbReference type="Proteomes" id="UP000816034">
    <property type="component" value="Unassembled WGS sequence"/>
</dbReference>
<dbReference type="SUPFAM" id="SSF75011">
    <property type="entry name" value="3-carboxy-cis,cis-mucoante lactonizing enzyme"/>
    <property type="match status" value="1"/>
</dbReference>
<dbReference type="Gene3D" id="2.120.10.30">
    <property type="entry name" value="TolB, C-terminal domain"/>
    <property type="match status" value="1"/>
</dbReference>
<feature type="repeat" description="NHL" evidence="2">
    <location>
        <begin position="300"/>
        <end position="341"/>
    </location>
</feature>
<dbReference type="InterPro" id="IPR015943">
    <property type="entry name" value="WD40/YVTN_repeat-like_dom_sf"/>
</dbReference>
<evidence type="ECO:0000313" key="3">
    <source>
        <dbReference type="EMBL" id="KAG2374566.1"/>
    </source>
</evidence>
<evidence type="ECO:0000256" key="1">
    <source>
        <dbReference type="ARBA" id="ARBA00022737"/>
    </source>
</evidence>
<dbReference type="Gene3D" id="2.130.10.10">
    <property type="entry name" value="YVTN repeat-like/Quinoprotein amine dehydrogenase"/>
    <property type="match status" value="1"/>
</dbReference>
<evidence type="ECO:0000256" key="2">
    <source>
        <dbReference type="PROSITE-ProRule" id="PRU00504"/>
    </source>
</evidence>
<dbReference type="InterPro" id="IPR011042">
    <property type="entry name" value="6-blade_b-propeller_TolB-like"/>
</dbReference>
<protein>
    <submittedName>
        <fullName evidence="3">Uncharacterized protein</fullName>
    </submittedName>
</protein>
<sequence length="390" mass="44977">MVTKDHDDPIYHNVQQYQRTIQQKPSLGEEFEFGIHKPSSERVILTLIDFLMQSPSTTSLDLHTMCNDCYPDDEQVFNHLFEKLKDKMRSRWKELKEFSTKFEWFHSIPLPPDHGPWDVKICFSYGCILVTDFYTFGIRVFDLVSKEFKTTIALPACPTCVCVEEPLRVTSDSTALIFGCSKPKVAVYKYEMRKLLNARRTPTTRNACNESPIWKTTDFKWPYGIAIWRSENQVFVCDVDTKSVKILNSQSGLLLTSIQLQFRCCSVDLASDRELVVSAGNQLFIFKQSLSGEWEQYKNFSRLGSEEGSLDGPFSLVVDKKTKNIMVSDCNNHRINVFTLEGEFVKSFGSRVNTTPTNEYFCFPRGICLNDRTGDLLVADRDSFRIQFFK</sequence>
<dbReference type="GeneID" id="68103039"/>
<feature type="repeat" description="NHL" evidence="2">
    <location>
        <begin position="361"/>
        <end position="390"/>
    </location>
</feature>
<dbReference type="EMBL" id="PYSW02000044">
    <property type="protein sequence ID" value="KAG2374566.1"/>
    <property type="molecule type" value="Genomic_DNA"/>
</dbReference>
<dbReference type="GO" id="GO:0061630">
    <property type="term" value="F:ubiquitin protein ligase activity"/>
    <property type="evidence" value="ECO:0007669"/>
    <property type="project" value="TreeGrafter"/>
</dbReference>
<accession>A0AA88GI48</accession>
<dbReference type="RefSeq" id="XP_044543740.1">
    <property type="nucleotide sequence ID" value="XM_044686145.1"/>
</dbReference>
<dbReference type="GO" id="GO:0043161">
    <property type="term" value="P:proteasome-mediated ubiquitin-dependent protein catabolic process"/>
    <property type="evidence" value="ECO:0007669"/>
    <property type="project" value="TreeGrafter"/>
</dbReference>
<organism evidence="3 4">
    <name type="scientific">Naegleria lovaniensis</name>
    <name type="common">Amoeba</name>
    <dbReference type="NCBI Taxonomy" id="51637"/>
    <lineage>
        <taxon>Eukaryota</taxon>
        <taxon>Discoba</taxon>
        <taxon>Heterolobosea</taxon>
        <taxon>Tetramitia</taxon>
        <taxon>Eutetramitia</taxon>
        <taxon>Vahlkampfiidae</taxon>
        <taxon>Naegleria</taxon>
    </lineage>
</organism>
<evidence type="ECO:0000313" key="4">
    <source>
        <dbReference type="Proteomes" id="UP000816034"/>
    </source>
</evidence>
<dbReference type="PANTHER" id="PTHR24104:SF25">
    <property type="entry name" value="PROTEIN LIN-41"/>
    <property type="match status" value="1"/>
</dbReference>
<dbReference type="PANTHER" id="PTHR24104">
    <property type="entry name" value="E3 UBIQUITIN-PROTEIN LIGASE NHLRC1-RELATED"/>
    <property type="match status" value="1"/>
</dbReference>
<dbReference type="GO" id="GO:0008270">
    <property type="term" value="F:zinc ion binding"/>
    <property type="evidence" value="ECO:0007669"/>
    <property type="project" value="UniProtKB-KW"/>
</dbReference>